<dbReference type="Pfam" id="PF00335">
    <property type="entry name" value="Tetraspanin"/>
    <property type="match status" value="1"/>
</dbReference>
<gene>
    <name evidence="6" type="ORF">PHET_03886</name>
</gene>
<dbReference type="OrthoDB" id="10033535at2759"/>
<dbReference type="Proteomes" id="UP000748531">
    <property type="component" value="Unassembled WGS sequence"/>
</dbReference>
<evidence type="ECO:0000256" key="5">
    <source>
        <dbReference type="SAM" id="Phobius"/>
    </source>
</evidence>
<evidence type="ECO:0000313" key="6">
    <source>
        <dbReference type="EMBL" id="KAF5402771.1"/>
    </source>
</evidence>
<accession>A0A8J4WIZ9</accession>
<organism evidence="6 7">
    <name type="scientific">Paragonimus heterotremus</name>
    <dbReference type="NCBI Taxonomy" id="100268"/>
    <lineage>
        <taxon>Eukaryota</taxon>
        <taxon>Metazoa</taxon>
        <taxon>Spiralia</taxon>
        <taxon>Lophotrochozoa</taxon>
        <taxon>Platyhelminthes</taxon>
        <taxon>Trematoda</taxon>
        <taxon>Digenea</taxon>
        <taxon>Plagiorchiida</taxon>
        <taxon>Troglotremata</taxon>
        <taxon>Troglotrematidae</taxon>
        <taxon>Paragonimus</taxon>
    </lineage>
</organism>
<keyword evidence="7" id="KW-1185">Reference proteome</keyword>
<dbReference type="InterPro" id="IPR018499">
    <property type="entry name" value="Tetraspanin/Peripherin"/>
</dbReference>
<evidence type="ECO:0000256" key="1">
    <source>
        <dbReference type="ARBA" id="ARBA00004141"/>
    </source>
</evidence>
<comment type="caution">
    <text evidence="6">The sequence shown here is derived from an EMBL/GenBank/DDBJ whole genome shotgun (WGS) entry which is preliminary data.</text>
</comment>
<evidence type="ECO:0000256" key="3">
    <source>
        <dbReference type="ARBA" id="ARBA00022989"/>
    </source>
</evidence>
<protein>
    <submittedName>
        <fullName evidence="6">Uncharacterized protein</fullName>
    </submittedName>
</protein>
<feature type="transmembrane region" description="Helical" evidence="5">
    <location>
        <begin position="55"/>
        <end position="76"/>
    </location>
</feature>
<dbReference type="AlphaFoldDB" id="A0A8J4WIZ9"/>
<reference evidence="6" key="1">
    <citation type="submission" date="2019-05" db="EMBL/GenBank/DDBJ databases">
        <title>Annotation for the trematode Paragonimus heterotremus.</title>
        <authorList>
            <person name="Choi Y.-J."/>
        </authorList>
    </citation>
    <scope>NUCLEOTIDE SEQUENCE</scope>
    <source>
        <strain evidence="6">LC</strain>
    </source>
</reference>
<keyword evidence="3 5" id="KW-1133">Transmembrane helix</keyword>
<sequence>MKFVLLPVLQDNTTFSKPTFIKRGRLFRLQFAYFRYLFGWEMVKLSCGYKCLQCMLIVFNAIIIGCGIALIVVGSIAEVNLKKYSGTDDAYLHGFVIFVIAFGCFLTVLGIFGFCGACKKSVYCLTMGCVDATEQFLKKNILAVALCVFFFALLQILCMVFAICVIQAIKRGEDA</sequence>
<comment type="subcellular location">
    <subcellularLocation>
        <location evidence="1">Membrane</location>
        <topology evidence="1">Multi-pass membrane protein</topology>
    </subcellularLocation>
</comment>
<proteinExistence type="predicted"/>
<feature type="transmembrane region" description="Helical" evidence="5">
    <location>
        <begin position="141"/>
        <end position="169"/>
    </location>
</feature>
<evidence type="ECO:0000256" key="4">
    <source>
        <dbReference type="ARBA" id="ARBA00023136"/>
    </source>
</evidence>
<evidence type="ECO:0000256" key="2">
    <source>
        <dbReference type="ARBA" id="ARBA00022692"/>
    </source>
</evidence>
<dbReference type="GO" id="GO:0016020">
    <property type="term" value="C:membrane"/>
    <property type="evidence" value="ECO:0007669"/>
    <property type="project" value="UniProtKB-SubCell"/>
</dbReference>
<keyword evidence="2 5" id="KW-0812">Transmembrane</keyword>
<evidence type="ECO:0000313" key="7">
    <source>
        <dbReference type="Proteomes" id="UP000748531"/>
    </source>
</evidence>
<dbReference type="EMBL" id="LUCH01001610">
    <property type="protein sequence ID" value="KAF5402771.1"/>
    <property type="molecule type" value="Genomic_DNA"/>
</dbReference>
<name>A0A8J4WIZ9_9TREM</name>
<feature type="transmembrane region" description="Helical" evidence="5">
    <location>
        <begin position="96"/>
        <end position="117"/>
    </location>
</feature>
<keyword evidence="4 5" id="KW-0472">Membrane</keyword>